<dbReference type="RefSeq" id="XP_029642955.1">
    <property type="nucleotide sequence ID" value="XM_029787095.2"/>
</dbReference>
<name>A0A6P7SXR3_9MOLL</name>
<comment type="similarity">
    <text evidence="2">Belongs to the RecA family. RAD51 subfamily.</text>
</comment>
<keyword evidence="9" id="KW-0539">Nucleus</keyword>
<evidence type="ECO:0000256" key="5">
    <source>
        <dbReference type="ARBA" id="ARBA00022840"/>
    </source>
</evidence>
<evidence type="ECO:0000256" key="6">
    <source>
        <dbReference type="ARBA" id="ARBA00023125"/>
    </source>
</evidence>
<dbReference type="GO" id="GO:0000722">
    <property type="term" value="P:telomere maintenance via recombination"/>
    <property type="evidence" value="ECO:0007669"/>
    <property type="project" value="TreeGrafter"/>
</dbReference>
<evidence type="ECO:0000256" key="3">
    <source>
        <dbReference type="ARBA" id="ARBA00022741"/>
    </source>
</evidence>
<dbReference type="InterPro" id="IPR047348">
    <property type="entry name" value="XRCC3-like_C"/>
</dbReference>
<keyword evidence="3" id="KW-0547">Nucleotide-binding</keyword>
<dbReference type="AlphaFoldDB" id="A0A6P7SXR3"/>
<evidence type="ECO:0000256" key="8">
    <source>
        <dbReference type="ARBA" id="ARBA00023204"/>
    </source>
</evidence>
<keyword evidence="11" id="KW-1185">Reference proteome</keyword>
<dbReference type="PIRSF" id="PIRSF005856">
    <property type="entry name" value="Rad51"/>
    <property type="match status" value="1"/>
</dbReference>
<evidence type="ECO:0000256" key="2">
    <source>
        <dbReference type="ARBA" id="ARBA00007095"/>
    </source>
</evidence>
<dbReference type="SUPFAM" id="SSF52540">
    <property type="entry name" value="P-loop containing nucleoside triphosphate hydrolases"/>
    <property type="match status" value="1"/>
</dbReference>
<reference evidence="12" key="1">
    <citation type="submission" date="2025-08" db="UniProtKB">
        <authorList>
            <consortium name="RefSeq"/>
        </authorList>
    </citation>
    <scope>IDENTIFICATION</scope>
</reference>
<dbReference type="GO" id="GO:0005524">
    <property type="term" value="F:ATP binding"/>
    <property type="evidence" value="ECO:0007669"/>
    <property type="project" value="UniProtKB-KW"/>
</dbReference>
<dbReference type="GO" id="GO:0000400">
    <property type="term" value="F:four-way junction DNA binding"/>
    <property type="evidence" value="ECO:0007669"/>
    <property type="project" value="TreeGrafter"/>
</dbReference>
<keyword evidence="6" id="KW-0238">DNA-binding</keyword>
<keyword evidence="7" id="KW-0233">DNA recombination</keyword>
<dbReference type="PANTHER" id="PTHR46487:SF1">
    <property type="entry name" value="DNA REPAIR PROTEIN XRCC3"/>
    <property type="match status" value="1"/>
</dbReference>
<evidence type="ECO:0000313" key="12">
    <source>
        <dbReference type="RefSeq" id="XP_029642955.1"/>
    </source>
</evidence>
<keyword evidence="5" id="KW-0067">ATP-binding</keyword>
<evidence type="ECO:0000256" key="4">
    <source>
        <dbReference type="ARBA" id="ARBA00022763"/>
    </source>
</evidence>
<dbReference type="InterPro" id="IPR013632">
    <property type="entry name" value="Rad51_C"/>
</dbReference>
<protein>
    <submittedName>
        <fullName evidence="12">DNA repair protein XRCC3-like isoform X1</fullName>
    </submittedName>
</protein>
<dbReference type="InterPro" id="IPR020588">
    <property type="entry name" value="RecA_ATP-bd"/>
</dbReference>
<dbReference type="GO" id="GO:0033065">
    <property type="term" value="C:Rad51C-XRCC3 complex"/>
    <property type="evidence" value="ECO:0007669"/>
    <property type="project" value="TreeGrafter"/>
</dbReference>
<gene>
    <name evidence="12" type="primary">LOC115217405</name>
</gene>
<comment type="subcellular location">
    <subcellularLocation>
        <location evidence="1">Nucleus</location>
    </subcellularLocation>
</comment>
<evidence type="ECO:0000256" key="7">
    <source>
        <dbReference type="ARBA" id="ARBA00023172"/>
    </source>
</evidence>
<dbReference type="GO" id="GO:0005657">
    <property type="term" value="C:replication fork"/>
    <property type="evidence" value="ECO:0007669"/>
    <property type="project" value="TreeGrafter"/>
</dbReference>
<dbReference type="InterPro" id="IPR058766">
    <property type="entry name" value="HHH_XRCC3_RAD51B"/>
</dbReference>
<organism evidence="11 12">
    <name type="scientific">Octopus sinensis</name>
    <name type="common">East Asian common octopus</name>
    <dbReference type="NCBI Taxonomy" id="2607531"/>
    <lineage>
        <taxon>Eukaryota</taxon>
        <taxon>Metazoa</taxon>
        <taxon>Spiralia</taxon>
        <taxon>Lophotrochozoa</taxon>
        <taxon>Mollusca</taxon>
        <taxon>Cephalopoda</taxon>
        <taxon>Coleoidea</taxon>
        <taxon>Octopodiformes</taxon>
        <taxon>Octopoda</taxon>
        <taxon>Incirrata</taxon>
        <taxon>Octopodidae</taxon>
        <taxon>Octopus</taxon>
    </lineage>
</organism>
<keyword evidence="4" id="KW-0227">DNA damage</keyword>
<sequence>MEKLDLHPRIMLALKKSKLKSFPEILSLSNPDLKRATNLSSRDVQILKGAVAESIPMLPIVTAFNLTKQSNVPPALKVDKLSTSCEILDKALRGGFISRGITEIVGESACGKTQLCLQLSLMCQLPEEAGGLAGDTMYICTEDAFPTKRFTQLIEAWHQKGIWKKLSDGCLQPGDHVYIEHITDVESLIVCLERKLPVLIKRRKIKLIVLDSVAALFRSEYAIEDTLLRSKHLSSIAKELHHVNMHYNIPVMCVNQVTASEKSNSNIPCLGLSWANHLTTRIQLTKVEQTALPPSVIELFGPHVSFRNLEVVFAPHIPQTVIPYIINNDGVKGISLSNILM</sequence>
<dbReference type="Gene3D" id="3.40.50.300">
    <property type="entry name" value="P-loop containing nucleotide triphosphate hydrolases"/>
    <property type="match status" value="1"/>
</dbReference>
<dbReference type="GO" id="GO:0090656">
    <property type="term" value="P:t-circle formation"/>
    <property type="evidence" value="ECO:0007669"/>
    <property type="project" value="TreeGrafter"/>
</dbReference>
<feature type="domain" description="RecA family profile 1" evidence="10">
    <location>
        <begin position="77"/>
        <end position="257"/>
    </location>
</feature>
<dbReference type="InterPro" id="IPR016467">
    <property type="entry name" value="DNA_recomb/repair_RecA-like"/>
</dbReference>
<evidence type="ECO:0000313" key="11">
    <source>
        <dbReference type="Proteomes" id="UP000515154"/>
    </source>
</evidence>
<dbReference type="GO" id="GO:0071140">
    <property type="term" value="P:resolution of mitotic recombination intermediates"/>
    <property type="evidence" value="ECO:0007669"/>
    <property type="project" value="TreeGrafter"/>
</dbReference>
<dbReference type="PROSITE" id="PS50162">
    <property type="entry name" value="RECA_2"/>
    <property type="match status" value="1"/>
</dbReference>
<proteinExistence type="inferred from homology"/>
<dbReference type="PANTHER" id="PTHR46487">
    <property type="entry name" value="DNA REPAIR PROTEIN XRCC3"/>
    <property type="match status" value="1"/>
</dbReference>
<dbReference type="Pfam" id="PF26169">
    <property type="entry name" value="HHH_XRCC3_RpoA"/>
    <property type="match status" value="1"/>
</dbReference>
<dbReference type="GO" id="GO:0140664">
    <property type="term" value="F:ATP-dependent DNA damage sensor activity"/>
    <property type="evidence" value="ECO:0007669"/>
    <property type="project" value="InterPro"/>
</dbReference>
<dbReference type="InterPro" id="IPR027417">
    <property type="entry name" value="P-loop_NTPase"/>
</dbReference>
<dbReference type="KEGG" id="osn:115217405"/>
<keyword evidence="8" id="KW-0234">DNA repair</keyword>
<dbReference type="Proteomes" id="UP000515154">
    <property type="component" value="Linkage group LG11"/>
</dbReference>
<evidence type="ECO:0000256" key="9">
    <source>
        <dbReference type="ARBA" id="ARBA00023242"/>
    </source>
</evidence>
<accession>A0A6P7SXR3</accession>
<evidence type="ECO:0000259" key="10">
    <source>
        <dbReference type="PROSITE" id="PS50162"/>
    </source>
</evidence>
<evidence type="ECO:0000256" key="1">
    <source>
        <dbReference type="ARBA" id="ARBA00004123"/>
    </source>
</evidence>
<dbReference type="Pfam" id="PF08423">
    <property type="entry name" value="Rad51"/>
    <property type="match status" value="1"/>
</dbReference>
<dbReference type="CDD" id="cd19491">
    <property type="entry name" value="XRCC3"/>
    <property type="match status" value="1"/>
</dbReference>
<dbReference type="GO" id="GO:0045003">
    <property type="term" value="P:double-strand break repair via synthesis-dependent strand annealing"/>
    <property type="evidence" value="ECO:0007669"/>
    <property type="project" value="TreeGrafter"/>
</dbReference>